<dbReference type="Gene3D" id="3.40.50.1820">
    <property type="entry name" value="alpha/beta hydrolase"/>
    <property type="match status" value="1"/>
</dbReference>
<accession>A0A6I4VPC3</accession>
<reference evidence="2 3" key="1">
    <citation type="submission" date="2019-12" db="EMBL/GenBank/DDBJ databases">
        <title>Whole-genome analyses of novel actinobacteria.</title>
        <authorList>
            <person name="Sahin N."/>
            <person name="Saygin H."/>
        </authorList>
    </citation>
    <scope>NUCLEOTIDE SEQUENCE [LARGE SCALE GENOMIC DNA]</scope>
    <source>
        <strain evidence="2 3">KC615</strain>
    </source>
</reference>
<dbReference type="PANTHER" id="PTHR43194">
    <property type="entry name" value="HYDROLASE ALPHA/BETA FOLD FAMILY"/>
    <property type="match status" value="1"/>
</dbReference>
<dbReference type="Proteomes" id="UP000430692">
    <property type="component" value="Unassembled WGS sequence"/>
</dbReference>
<evidence type="ECO:0000313" key="3">
    <source>
        <dbReference type="Proteomes" id="UP000430692"/>
    </source>
</evidence>
<evidence type="ECO:0000313" key="2">
    <source>
        <dbReference type="EMBL" id="MXQ52218.1"/>
    </source>
</evidence>
<dbReference type="PRINTS" id="PR00111">
    <property type="entry name" value="ABHYDROLASE"/>
</dbReference>
<dbReference type="PANTHER" id="PTHR43194:SF5">
    <property type="entry name" value="PIMELOYL-[ACYL-CARRIER PROTEIN] METHYL ESTER ESTERASE"/>
    <property type="match status" value="1"/>
</dbReference>
<dbReference type="InterPro" id="IPR050228">
    <property type="entry name" value="Carboxylesterase_BioH"/>
</dbReference>
<feature type="domain" description="AB hydrolase-1" evidence="1">
    <location>
        <begin position="12"/>
        <end position="124"/>
    </location>
</feature>
<proteinExistence type="predicted"/>
<dbReference type="InterPro" id="IPR000073">
    <property type="entry name" value="AB_hydrolase_1"/>
</dbReference>
<name>A0A6I4VPC3_9BACL</name>
<dbReference type="Pfam" id="PF00561">
    <property type="entry name" value="Abhydrolase_1"/>
    <property type="match status" value="1"/>
</dbReference>
<keyword evidence="3" id="KW-1185">Reference proteome</keyword>
<sequence>MDLHYKIMGSGKPIVLHHTGGSDSRVWKFLAPLLAKHFKVIIFDGRGAGKSPSPVEPVDYLQDLLRLLDHLEIEQAAVLGHSMGGQIVTELALLHPNRVTELVLVAPSLSGYPYSTELAQYFQRIQSASPDIDKMIEIALNAPIYQVTMAGPHRDLLVQMMRHHIEKTSEWKSFEQIWPQTPAIEKLGELEVKTLFIIGEIESSDNKRVAKCFQEVPNIRFVPIASADHMVMLTHASEIYRCITSFLEE</sequence>
<protein>
    <submittedName>
        <fullName evidence="2">Alpha/beta fold hydrolase</fullName>
    </submittedName>
</protein>
<dbReference type="GO" id="GO:0016787">
    <property type="term" value="F:hydrolase activity"/>
    <property type="evidence" value="ECO:0007669"/>
    <property type="project" value="UniProtKB-KW"/>
</dbReference>
<gene>
    <name evidence="2" type="ORF">GSM42_00325</name>
</gene>
<evidence type="ECO:0000259" key="1">
    <source>
        <dbReference type="Pfam" id="PF00561"/>
    </source>
</evidence>
<keyword evidence="2" id="KW-0378">Hydrolase</keyword>
<dbReference type="EMBL" id="WUUL01000001">
    <property type="protein sequence ID" value="MXQ52218.1"/>
    <property type="molecule type" value="Genomic_DNA"/>
</dbReference>
<dbReference type="RefSeq" id="WP_160799269.1">
    <property type="nucleotide sequence ID" value="NZ_WUUL01000001.1"/>
</dbReference>
<dbReference type="AlphaFoldDB" id="A0A6I4VPC3"/>
<dbReference type="SUPFAM" id="SSF53474">
    <property type="entry name" value="alpha/beta-Hydrolases"/>
    <property type="match status" value="1"/>
</dbReference>
<comment type="caution">
    <text evidence="2">The sequence shown here is derived from an EMBL/GenBank/DDBJ whole genome shotgun (WGS) entry which is preliminary data.</text>
</comment>
<dbReference type="InterPro" id="IPR029058">
    <property type="entry name" value="AB_hydrolase_fold"/>
</dbReference>
<organism evidence="2 3">
    <name type="scientific">Shimazuella alba</name>
    <dbReference type="NCBI Taxonomy" id="2690964"/>
    <lineage>
        <taxon>Bacteria</taxon>
        <taxon>Bacillati</taxon>
        <taxon>Bacillota</taxon>
        <taxon>Bacilli</taxon>
        <taxon>Bacillales</taxon>
        <taxon>Thermoactinomycetaceae</taxon>
        <taxon>Shimazuella</taxon>
    </lineage>
</organism>